<evidence type="ECO:0000313" key="2">
    <source>
        <dbReference type="EMBL" id="TLS51052.1"/>
    </source>
</evidence>
<keyword evidence="1" id="KW-1133">Transmembrane helix</keyword>
<feature type="transmembrane region" description="Helical" evidence="1">
    <location>
        <begin position="63"/>
        <end position="83"/>
    </location>
</feature>
<organism evidence="2 3">
    <name type="scientific">Paenibacillus antri</name>
    <dbReference type="NCBI Taxonomy" id="2582848"/>
    <lineage>
        <taxon>Bacteria</taxon>
        <taxon>Bacillati</taxon>
        <taxon>Bacillota</taxon>
        <taxon>Bacilli</taxon>
        <taxon>Bacillales</taxon>
        <taxon>Paenibacillaceae</taxon>
        <taxon>Paenibacillus</taxon>
    </lineage>
</organism>
<feature type="transmembrane region" description="Helical" evidence="1">
    <location>
        <begin position="6"/>
        <end position="22"/>
    </location>
</feature>
<evidence type="ECO:0008006" key="4">
    <source>
        <dbReference type="Google" id="ProtNLM"/>
    </source>
</evidence>
<dbReference type="AlphaFoldDB" id="A0A5R9G3V2"/>
<comment type="caution">
    <text evidence="2">The sequence shown here is derived from an EMBL/GenBank/DDBJ whole genome shotgun (WGS) entry which is preliminary data.</text>
</comment>
<dbReference type="OrthoDB" id="2990512at2"/>
<keyword evidence="3" id="KW-1185">Reference proteome</keyword>
<sequence length="93" mass="10286">MLYVFYAAIAAACVLSVVFSFRSRRSTDPKSRGLNAALMNLSMGALLILASLVQVVLFEPDTVRIIVGAMFLLVGLFNLFAGFRNYGRFSRMQ</sequence>
<keyword evidence="1" id="KW-0812">Transmembrane</keyword>
<dbReference type="Proteomes" id="UP000309676">
    <property type="component" value="Unassembled WGS sequence"/>
</dbReference>
<dbReference type="EMBL" id="VCIW01000011">
    <property type="protein sequence ID" value="TLS51052.1"/>
    <property type="molecule type" value="Genomic_DNA"/>
</dbReference>
<name>A0A5R9G3V2_9BACL</name>
<reference evidence="2 3" key="1">
    <citation type="submission" date="2019-05" db="EMBL/GenBank/DDBJ databases">
        <authorList>
            <person name="Narsing Rao M.P."/>
            <person name="Li W.J."/>
        </authorList>
    </citation>
    <scope>NUCLEOTIDE SEQUENCE [LARGE SCALE GENOMIC DNA]</scope>
    <source>
        <strain evidence="2 3">SYSU_K30003</strain>
    </source>
</reference>
<proteinExistence type="predicted"/>
<dbReference type="RefSeq" id="WP_138195404.1">
    <property type="nucleotide sequence ID" value="NZ_VCIW01000011.1"/>
</dbReference>
<protein>
    <recommendedName>
        <fullName evidence="4">YtpI family protein</fullName>
    </recommendedName>
</protein>
<feature type="transmembrane region" description="Helical" evidence="1">
    <location>
        <begin position="34"/>
        <end position="57"/>
    </location>
</feature>
<accession>A0A5R9G3V2</accession>
<keyword evidence="1" id="KW-0472">Membrane</keyword>
<evidence type="ECO:0000313" key="3">
    <source>
        <dbReference type="Proteomes" id="UP000309676"/>
    </source>
</evidence>
<gene>
    <name evidence="2" type="ORF">FE782_16815</name>
</gene>
<evidence type="ECO:0000256" key="1">
    <source>
        <dbReference type="SAM" id="Phobius"/>
    </source>
</evidence>
<dbReference type="InterPro" id="IPR025618">
    <property type="entry name" value="YtpI"/>
</dbReference>
<dbReference type="Pfam" id="PF14007">
    <property type="entry name" value="YtpI"/>
    <property type="match status" value="1"/>
</dbReference>